<dbReference type="InterPro" id="IPR036361">
    <property type="entry name" value="SAP_dom_sf"/>
</dbReference>
<dbReference type="Proteomes" id="UP000799324">
    <property type="component" value="Unassembled WGS sequence"/>
</dbReference>
<evidence type="ECO:0000256" key="1">
    <source>
        <dbReference type="SAM" id="MobiDB-lite"/>
    </source>
</evidence>
<gene>
    <name evidence="3" type="ORF">K491DRAFT_715064</name>
</gene>
<feature type="region of interest" description="Disordered" evidence="1">
    <location>
        <begin position="1"/>
        <end position="27"/>
    </location>
</feature>
<dbReference type="PROSITE" id="PS50800">
    <property type="entry name" value="SAP"/>
    <property type="match status" value="1"/>
</dbReference>
<dbReference type="SUPFAM" id="SSF68906">
    <property type="entry name" value="SAP domain"/>
    <property type="match status" value="1"/>
</dbReference>
<dbReference type="AlphaFoldDB" id="A0A6A6TD03"/>
<evidence type="ECO:0000313" key="3">
    <source>
        <dbReference type="EMBL" id="KAF2656848.1"/>
    </source>
</evidence>
<name>A0A6A6TD03_9PLEO</name>
<accession>A0A6A6TD03</accession>
<keyword evidence="4" id="KW-1185">Reference proteome</keyword>
<organism evidence="3 4">
    <name type="scientific">Lophiostoma macrostomum CBS 122681</name>
    <dbReference type="NCBI Taxonomy" id="1314788"/>
    <lineage>
        <taxon>Eukaryota</taxon>
        <taxon>Fungi</taxon>
        <taxon>Dikarya</taxon>
        <taxon>Ascomycota</taxon>
        <taxon>Pezizomycotina</taxon>
        <taxon>Dothideomycetes</taxon>
        <taxon>Pleosporomycetidae</taxon>
        <taxon>Pleosporales</taxon>
        <taxon>Lophiostomataceae</taxon>
        <taxon>Lophiostoma</taxon>
    </lineage>
</organism>
<evidence type="ECO:0000313" key="4">
    <source>
        <dbReference type="Proteomes" id="UP000799324"/>
    </source>
</evidence>
<protein>
    <recommendedName>
        <fullName evidence="2">SAP domain-containing protein</fullName>
    </recommendedName>
</protein>
<proteinExistence type="predicted"/>
<feature type="region of interest" description="Disordered" evidence="1">
    <location>
        <begin position="84"/>
        <end position="108"/>
    </location>
</feature>
<dbReference type="OrthoDB" id="3993201at2759"/>
<reference evidence="3" key="1">
    <citation type="journal article" date="2020" name="Stud. Mycol.">
        <title>101 Dothideomycetes genomes: a test case for predicting lifestyles and emergence of pathogens.</title>
        <authorList>
            <person name="Haridas S."/>
            <person name="Albert R."/>
            <person name="Binder M."/>
            <person name="Bloem J."/>
            <person name="Labutti K."/>
            <person name="Salamov A."/>
            <person name="Andreopoulos B."/>
            <person name="Baker S."/>
            <person name="Barry K."/>
            <person name="Bills G."/>
            <person name="Bluhm B."/>
            <person name="Cannon C."/>
            <person name="Castanera R."/>
            <person name="Culley D."/>
            <person name="Daum C."/>
            <person name="Ezra D."/>
            <person name="Gonzalez J."/>
            <person name="Henrissat B."/>
            <person name="Kuo A."/>
            <person name="Liang C."/>
            <person name="Lipzen A."/>
            <person name="Lutzoni F."/>
            <person name="Magnuson J."/>
            <person name="Mondo S."/>
            <person name="Nolan M."/>
            <person name="Ohm R."/>
            <person name="Pangilinan J."/>
            <person name="Park H.-J."/>
            <person name="Ramirez L."/>
            <person name="Alfaro M."/>
            <person name="Sun H."/>
            <person name="Tritt A."/>
            <person name="Yoshinaga Y."/>
            <person name="Zwiers L.-H."/>
            <person name="Turgeon B."/>
            <person name="Goodwin S."/>
            <person name="Spatafora J."/>
            <person name="Crous P."/>
            <person name="Grigoriev I."/>
        </authorList>
    </citation>
    <scope>NUCLEOTIDE SEQUENCE</scope>
    <source>
        <strain evidence="3">CBS 122681</strain>
    </source>
</reference>
<dbReference type="InterPro" id="IPR003034">
    <property type="entry name" value="SAP_dom"/>
</dbReference>
<feature type="domain" description="SAP" evidence="2">
    <location>
        <begin position="43"/>
        <end position="77"/>
    </location>
</feature>
<dbReference type="EMBL" id="MU004332">
    <property type="protein sequence ID" value="KAF2656848.1"/>
    <property type="molecule type" value="Genomic_DNA"/>
</dbReference>
<dbReference type="Pfam" id="PF02037">
    <property type="entry name" value="SAP"/>
    <property type="match status" value="1"/>
</dbReference>
<evidence type="ECO:0000259" key="2">
    <source>
        <dbReference type="PROSITE" id="PS50800"/>
    </source>
</evidence>
<dbReference type="SMART" id="SM00513">
    <property type="entry name" value="SAP"/>
    <property type="match status" value="1"/>
</dbReference>
<sequence>MSSRVSSRALRHLAAGSKQTRGLHMTGPATFSSLITSERPALNLPRDVAGLRAECQKRKLPTSGSKAELVDRLSAHEITSSRAFSTAISDSKRPIPEPANPGKPIRHFNTSRSLKAVGDTSTIDFAYIPDFDPDQGAAPFVRVPILPHTLPTEESRAHTAADTEESVMLPQIVTASADGTHIHAPSAMSEVSDNNSIDFQGMAATVASKIAKPAEETAGMARQIWGGLVDDILGPKNQGTRPA</sequence>
<dbReference type="Gene3D" id="1.10.720.30">
    <property type="entry name" value="SAP domain"/>
    <property type="match status" value="1"/>
</dbReference>